<gene>
    <name evidence="12" type="ORF">GF339_11655</name>
</gene>
<dbReference type="InterPro" id="IPR000014">
    <property type="entry name" value="PAS"/>
</dbReference>
<keyword evidence="4" id="KW-0808">Transferase</keyword>
<dbReference type="GO" id="GO:0005524">
    <property type="term" value="F:ATP binding"/>
    <property type="evidence" value="ECO:0007669"/>
    <property type="project" value="UniProtKB-KW"/>
</dbReference>
<feature type="non-terminal residue" evidence="12">
    <location>
        <position position="1"/>
    </location>
</feature>
<dbReference type="InterPro" id="IPR035965">
    <property type="entry name" value="PAS-like_dom_sf"/>
</dbReference>
<dbReference type="Proteomes" id="UP000649604">
    <property type="component" value="Unassembled WGS sequence"/>
</dbReference>
<dbReference type="Gene3D" id="3.30.450.20">
    <property type="entry name" value="PAS domain"/>
    <property type="match status" value="1"/>
</dbReference>
<dbReference type="PROSITE" id="PS50109">
    <property type="entry name" value="HIS_KIN"/>
    <property type="match status" value="1"/>
</dbReference>
<dbReference type="InterPro" id="IPR000700">
    <property type="entry name" value="PAS-assoc_C"/>
</dbReference>
<evidence type="ECO:0000256" key="6">
    <source>
        <dbReference type="ARBA" id="ARBA00022777"/>
    </source>
</evidence>
<dbReference type="InterPro" id="IPR005467">
    <property type="entry name" value="His_kinase_dom"/>
</dbReference>
<dbReference type="PROSITE" id="PS50112">
    <property type="entry name" value="PAS"/>
    <property type="match status" value="1"/>
</dbReference>
<evidence type="ECO:0000256" key="1">
    <source>
        <dbReference type="ARBA" id="ARBA00000085"/>
    </source>
</evidence>
<accession>A0A9D5JW58</accession>
<evidence type="ECO:0000256" key="3">
    <source>
        <dbReference type="ARBA" id="ARBA00022553"/>
    </source>
</evidence>
<organism evidence="12 13">
    <name type="scientific">candidate division KSB3 bacterium</name>
    <dbReference type="NCBI Taxonomy" id="2044937"/>
    <lineage>
        <taxon>Bacteria</taxon>
        <taxon>candidate division KSB3</taxon>
    </lineage>
</organism>
<dbReference type="InterPro" id="IPR036890">
    <property type="entry name" value="HATPase_C_sf"/>
</dbReference>
<proteinExistence type="predicted"/>
<sequence>IVGGWVTDAFSRCTGYTPEELPTGESWARLYYTDDLPRIQQHLQTILAGESDVAEYRFVTKTGDIRWVRSYDRPVWDEHEQRVVRVYGAVQDITERKQAEEQLKAALQAKTALLQEVHHRTRNNMQVLSALLMYQAEYADDQVQLQDVLNALQARIDAMALVHHKLHQEDLMIVNLQDYIQDLTHMLLERHQLSTGRRITVTFDLEPLAMTIDPAVPFGLLLHEILSNALTHGFPHNQPGEIQISLHSDENGTRELRVRDTGLGLPEDVDLEHTTTMGMQLMNILTQHIQGRLDIQRKEPGTEVMISFKEPHYPKRI</sequence>
<dbReference type="InterPro" id="IPR011495">
    <property type="entry name" value="Sig_transdc_His_kin_sub2_dim/P"/>
</dbReference>
<feature type="domain" description="PAS" evidence="10">
    <location>
        <begin position="6"/>
        <end position="50"/>
    </location>
</feature>
<dbReference type="EC" id="2.7.13.3" evidence="2"/>
<reference evidence="12" key="1">
    <citation type="submission" date="2019-11" db="EMBL/GenBank/DDBJ databases">
        <title>Microbial mats filling the niche in hypersaline microbial mats.</title>
        <authorList>
            <person name="Wong H.L."/>
            <person name="Macleod F.I."/>
            <person name="White R.A. III"/>
            <person name="Burns B.P."/>
        </authorList>
    </citation>
    <scope>NUCLEOTIDE SEQUENCE</scope>
    <source>
        <strain evidence="12">Rbin_158</strain>
    </source>
</reference>
<evidence type="ECO:0000256" key="7">
    <source>
        <dbReference type="ARBA" id="ARBA00022840"/>
    </source>
</evidence>
<dbReference type="PROSITE" id="PS50113">
    <property type="entry name" value="PAC"/>
    <property type="match status" value="1"/>
</dbReference>
<dbReference type="AlphaFoldDB" id="A0A9D5JW58"/>
<dbReference type="SMART" id="SM00387">
    <property type="entry name" value="HATPase_c"/>
    <property type="match status" value="1"/>
</dbReference>
<evidence type="ECO:0000256" key="5">
    <source>
        <dbReference type="ARBA" id="ARBA00022741"/>
    </source>
</evidence>
<dbReference type="Pfam" id="PF07568">
    <property type="entry name" value="HisKA_2"/>
    <property type="match status" value="1"/>
</dbReference>
<dbReference type="SUPFAM" id="SSF55785">
    <property type="entry name" value="PYP-like sensor domain (PAS domain)"/>
    <property type="match status" value="1"/>
</dbReference>
<evidence type="ECO:0000259" key="9">
    <source>
        <dbReference type="PROSITE" id="PS50109"/>
    </source>
</evidence>
<evidence type="ECO:0000259" key="10">
    <source>
        <dbReference type="PROSITE" id="PS50112"/>
    </source>
</evidence>
<evidence type="ECO:0000256" key="2">
    <source>
        <dbReference type="ARBA" id="ARBA00012438"/>
    </source>
</evidence>
<dbReference type="InterPro" id="IPR013655">
    <property type="entry name" value="PAS_fold_3"/>
</dbReference>
<keyword evidence="7" id="KW-0067">ATP-binding</keyword>
<evidence type="ECO:0000259" key="11">
    <source>
        <dbReference type="PROSITE" id="PS50113"/>
    </source>
</evidence>
<comment type="caution">
    <text evidence="12">The sequence shown here is derived from an EMBL/GenBank/DDBJ whole genome shotgun (WGS) entry which is preliminary data.</text>
</comment>
<evidence type="ECO:0000313" key="12">
    <source>
        <dbReference type="EMBL" id="MBD3325233.1"/>
    </source>
</evidence>
<dbReference type="NCBIfam" id="TIGR00229">
    <property type="entry name" value="sensory_box"/>
    <property type="match status" value="1"/>
</dbReference>
<keyword evidence="8" id="KW-0843">Virulence</keyword>
<evidence type="ECO:0000313" key="13">
    <source>
        <dbReference type="Proteomes" id="UP000649604"/>
    </source>
</evidence>
<dbReference type="InterPro" id="IPR003594">
    <property type="entry name" value="HATPase_dom"/>
</dbReference>
<keyword evidence="5" id="KW-0547">Nucleotide-binding</keyword>
<name>A0A9D5JW58_9BACT</name>
<feature type="domain" description="Histidine kinase" evidence="9">
    <location>
        <begin position="116"/>
        <end position="312"/>
    </location>
</feature>
<dbReference type="GO" id="GO:0004673">
    <property type="term" value="F:protein histidine kinase activity"/>
    <property type="evidence" value="ECO:0007669"/>
    <property type="project" value="UniProtKB-EC"/>
</dbReference>
<dbReference type="PANTHER" id="PTHR41523:SF8">
    <property type="entry name" value="ETHYLENE RESPONSE SENSOR PROTEIN"/>
    <property type="match status" value="1"/>
</dbReference>
<dbReference type="Gene3D" id="3.30.565.10">
    <property type="entry name" value="Histidine kinase-like ATPase, C-terminal domain"/>
    <property type="match status" value="1"/>
</dbReference>
<dbReference type="EMBL" id="WJJP01000382">
    <property type="protein sequence ID" value="MBD3325233.1"/>
    <property type="molecule type" value="Genomic_DNA"/>
</dbReference>
<protein>
    <recommendedName>
        <fullName evidence="2">histidine kinase</fullName>
        <ecNumber evidence="2">2.7.13.3</ecNumber>
    </recommendedName>
</protein>
<dbReference type="CDD" id="cd00130">
    <property type="entry name" value="PAS"/>
    <property type="match status" value="1"/>
</dbReference>
<dbReference type="Pfam" id="PF02518">
    <property type="entry name" value="HATPase_c"/>
    <property type="match status" value="1"/>
</dbReference>
<keyword evidence="6" id="KW-0418">Kinase</keyword>
<evidence type="ECO:0000256" key="4">
    <source>
        <dbReference type="ARBA" id="ARBA00022679"/>
    </source>
</evidence>
<comment type="catalytic activity">
    <reaction evidence="1">
        <text>ATP + protein L-histidine = ADP + protein N-phospho-L-histidine.</text>
        <dbReference type="EC" id="2.7.13.3"/>
    </reaction>
</comment>
<evidence type="ECO:0000256" key="8">
    <source>
        <dbReference type="ARBA" id="ARBA00023026"/>
    </source>
</evidence>
<dbReference type="PANTHER" id="PTHR41523">
    <property type="entry name" value="TWO-COMPONENT SYSTEM SENSOR PROTEIN"/>
    <property type="match status" value="1"/>
</dbReference>
<dbReference type="SUPFAM" id="SSF55874">
    <property type="entry name" value="ATPase domain of HSP90 chaperone/DNA topoisomerase II/histidine kinase"/>
    <property type="match status" value="1"/>
</dbReference>
<keyword evidence="3" id="KW-0597">Phosphoprotein</keyword>
<dbReference type="Pfam" id="PF08447">
    <property type="entry name" value="PAS_3"/>
    <property type="match status" value="1"/>
</dbReference>
<feature type="domain" description="PAC" evidence="11">
    <location>
        <begin position="52"/>
        <end position="105"/>
    </location>
</feature>